<evidence type="ECO:0000256" key="1">
    <source>
        <dbReference type="SAM" id="MobiDB-lite"/>
    </source>
</evidence>
<dbReference type="VEuPathDB" id="TrichDB:TRFO_26326"/>
<evidence type="ECO:0000313" key="3">
    <source>
        <dbReference type="EMBL" id="OHT05822.1"/>
    </source>
</evidence>
<dbReference type="RefSeq" id="XP_068358958.1">
    <property type="nucleotide sequence ID" value="XM_068504882.1"/>
</dbReference>
<feature type="region of interest" description="Disordered" evidence="1">
    <location>
        <begin position="214"/>
        <end position="242"/>
    </location>
</feature>
<dbReference type="Proteomes" id="UP000179807">
    <property type="component" value="Unassembled WGS sequence"/>
</dbReference>
<dbReference type="InterPro" id="IPR008952">
    <property type="entry name" value="Tetraspanin_EC2_sf"/>
</dbReference>
<keyword evidence="2" id="KW-0472">Membrane</keyword>
<comment type="caution">
    <text evidence="3">The sequence shown here is derived from an EMBL/GenBank/DDBJ whole genome shotgun (WGS) entry which is preliminary data.</text>
</comment>
<name>A0A1J4K806_9EUKA</name>
<evidence type="ECO:0000256" key="2">
    <source>
        <dbReference type="SAM" id="Phobius"/>
    </source>
</evidence>
<dbReference type="GO" id="GO:0016020">
    <property type="term" value="C:membrane"/>
    <property type="evidence" value="ECO:0007669"/>
    <property type="project" value="InterPro"/>
</dbReference>
<dbReference type="SUPFAM" id="SSF48652">
    <property type="entry name" value="Tetraspanin"/>
    <property type="match status" value="1"/>
</dbReference>
<keyword evidence="2" id="KW-1133">Transmembrane helix</keyword>
<dbReference type="GeneID" id="94839586"/>
<protein>
    <recommendedName>
        <fullName evidence="5">Tetraspanin family protein</fullName>
    </recommendedName>
</protein>
<reference evidence="3" key="1">
    <citation type="submission" date="2016-10" db="EMBL/GenBank/DDBJ databases">
        <authorList>
            <person name="Benchimol M."/>
            <person name="Almeida L.G."/>
            <person name="Vasconcelos A.T."/>
            <person name="Perreira-Neves A."/>
            <person name="Rosa I.A."/>
            <person name="Tasca T."/>
            <person name="Bogo M.R."/>
            <person name="de Souza W."/>
        </authorList>
    </citation>
    <scope>NUCLEOTIDE SEQUENCE [LARGE SCALE GENOMIC DNA]</scope>
    <source>
        <strain evidence="3">K</strain>
    </source>
</reference>
<feature type="transmembrane region" description="Helical" evidence="2">
    <location>
        <begin position="7"/>
        <end position="27"/>
    </location>
</feature>
<dbReference type="EMBL" id="MLAK01000745">
    <property type="protein sequence ID" value="OHT05822.1"/>
    <property type="molecule type" value="Genomic_DNA"/>
</dbReference>
<feature type="transmembrane region" description="Helical" evidence="2">
    <location>
        <begin position="165"/>
        <end position="189"/>
    </location>
</feature>
<feature type="transmembrane region" description="Helical" evidence="2">
    <location>
        <begin position="47"/>
        <end position="69"/>
    </location>
</feature>
<dbReference type="AlphaFoldDB" id="A0A1J4K806"/>
<sequence length="242" mass="27430">MGGSILVTFFALVLISTIVVFTVMSGIGYSYFSDQIFTLHSSANLKVMFGCGIGVGIISFSLVWIYFIFPRARANYFFIFPPILIFLTSYLIFTMPSEKTSFVRRISRSWREPNQLMVLKLIQYQHECCGWMNYSDYGIDPCPRSYESGCEAYIDAFLTPRYNEIFLSSQLMLCLFVISVSMLTVYTLCTGSESIIENIILLNNIIVEIEDSSQEGGNNVENNPQNNNANGENNNIQANRND</sequence>
<gene>
    <name evidence="3" type="ORF">TRFO_26326</name>
</gene>
<accession>A0A1J4K806</accession>
<feature type="transmembrane region" description="Helical" evidence="2">
    <location>
        <begin position="76"/>
        <end position="93"/>
    </location>
</feature>
<keyword evidence="2" id="KW-0812">Transmembrane</keyword>
<organism evidence="3 4">
    <name type="scientific">Tritrichomonas foetus</name>
    <dbReference type="NCBI Taxonomy" id="1144522"/>
    <lineage>
        <taxon>Eukaryota</taxon>
        <taxon>Metamonada</taxon>
        <taxon>Parabasalia</taxon>
        <taxon>Tritrichomonadida</taxon>
        <taxon>Tritrichomonadidae</taxon>
        <taxon>Tritrichomonas</taxon>
    </lineage>
</organism>
<evidence type="ECO:0000313" key="4">
    <source>
        <dbReference type="Proteomes" id="UP000179807"/>
    </source>
</evidence>
<evidence type="ECO:0008006" key="5">
    <source>
        <dbReference type="Google" id="ProtNLM"/>
    </source>
</evidence>
<keyword evidence="4" id="KW-1185">Reference proteome</keyword>
<proteinExistence type="predicted"/>